<evidence type="ECO:0000313" key="2">
    <source>
        <dbReference type="Proteomes" id="UP000190750"/>
    </source>
</evidence>
<name>A0A1T1ATJ8_RHOFE</name>
<dbReference type="AlphaFoldDB" id="A0A1T1ATJ8"/>
<gene>
    <name evidence="1" type="ORF">RF819_11865</name>
</gene>
<sequence length="107" mass="11700">MSLFAPYLRLAHQIPGRVRLKLDAAALDVPLLRGLGAQALQQALASVRGVQDFSFNLLARSCVITYDNATIPDAAWPDLLAQRPSVSAQTLLAILQESYEELRCGQH</sequence>
<dbReference type="RefSeq" id="WP_078365171.1">
    <property type="nucleotide sequence ID" value="NZ_NRRK01000031.1"/>
</dbReference>
<dbReference type="Proteomes" id="UP000190750">
    <property type="component" value="Unassembled WGS sequence"/>
</dbReference>
<proteinExistence type="predicted"/>
<dbReference type="STRING" id="28066.RF819_11865"/>
<reference evidence="1 2" key="1">
    <citation type="submission" date="2017-01" db="EMBL/GenBank/DDBJ databases">
        <title>Genome sequencing of Rhodoferax fermentans JCM 7819.</title>
        <authorList>
            <person name="Kim Y.J."/>
            <person name="Farh M.E.-A."/>
            <person name="Yang D.-C."/>
        </authorList>
    </citation>
    <scope>NUCLEOTIDE SEQUENCE [LARGE SCALE GENOMIC DNA]</scope>
    <source>
        <strain evidence="1 2">JCM 7819</strain>
    </source>
</reference>
<evidence type="ECO:0000313" key="1">
    <source>
        <dbReference type="EMBL" id="OOV07333.1"/>
    </source>
</evidence>
<comment type="caution">
    <text evidence="1">The sequence shown here is derived from an EMBL/GenBank/DDBJ whole genome shotgun (WGS) entry which is preliminary data.</text>
</comment>
<accession>A0A1T1ATJ8</accession>
<organism evidence="1 2">
    <name type="scientific">Rhodoferax fermentans</name>
    <dbReference type="NCBI Taxonomy" id="28066"/>
    <lineage>
        <taxon>Bacteria</taxon>
        <taxon>Pseudomonadati</taxon>
        <taxon>Pseudomonadota</taxon>
        <taxon>Betaproteobacteria</taxon>
        <taxon>Burkholderiales</taxon>
        <taxon>Comamonadaceae</taxon>
        <taxon>Rhodoferax</taxon>
    </lineage>
</organism>
<dbReference type="EMBL" id="MTJN01000002">
    <property type="protein sequence ID" value="OOV07333.1"/>
    <property type="molecule type" value="Genomic_DNA"/>
</dbReference>
<keyword evidence="2" id="KW-1185">Reference proteome</keyword>
<protein>
    <submittedName>
        <fullName evidence="1">Uncharacterized protein</fullName>
    </submittedName>
</protein>